<protein>
    <recommendedName>
        <fullName evidence="6">LPXTG cell wall anchor domain-containing protein</fullName>
    </recommendedName>
</protein>
<accession>A0ABW4EB52</accession>
<keyword evidence="2" id="KW-1133">Transmembrane helix</keyword>
<feature type="compositionally biased region" description="Polar residues" evidence="1">
    <location>
        <begin position="44"/>
        <end position="64"/>
    </location>
</feature>
<feature type="signal peptide" evidence="3">
    <location>
        <begin position="1"/>
        <end position="29"/>
    </location>
</feature>
<evidence type="ECO:0008006" key="6">
    <source>
        <dbReference type="Google" id="ProtNLM"/>
    </source>
</evidence>
<proteinExistence type="predicted"/>
<dbReference type="Proteomes" id="UP001597252">
    <property type="component" value="Unassembled WGS sequence"/>
</dbReference>
<evidence type="ECO:0000313" key="5">
    <source>
        <dbReference type="Proteomes" id="UP001597252"/>
    </source>
</evidence>
<dbReference type="EMBL" id="JBHTON010000049">
    <property type="protein sequence ID" value="MFD1485921.1"/>
    <property type="molecule type" value="Genomic_DNA"/>
</dbReference>
<evidence type="ECO:0000256" key="2">
    <source>
        <dbReference type="SAM" id="Phobius"/>
    </source>
</evidence>
<gene>
    <name evidence="4" type="ORF">ACFQ5J_11850</name>
</gene>
<feature type="transmembrane region" description="Helical" evidence="2">
    <location>
        <begin position="92"/>
        <end position="110"/>
    </location>
</feature>
<dbReference type="RefSeq" id="WP_125754109.1">
    <property type="nucleotide sequence ID" value="NZ_JBHTON010000049.1"/>
</dbReference>
<evidence type="ECO:0000256" key="3">
    <source>
        <dbReference type="SAM" id="SignalP"/>
    </source>
</evidence>
<keyword evidence="5" id="KW-1185">Reference proteome</keyword>
<keyword evidence="2" id="KW-0812">Transmembrane</keyword>
<organism evidence="4 5">
    <name type="scientific">Lacticaseibacillus baoqingensis</name>
    <dbReference type="NCBI Taxonomy" id="2486013"/>
    <lineage>
        <taxon>Bacteria</taxon>
        <taxon>Bacillati</taxon>
        <taxon>Bacillota</taxon>
        <taxon>Bacilli</taxon>
        <taxon>Lactobacillales</taxon>
        <taxon>Lactobacillaceae</taxon>
        <taxon>Lacticaseibacillus</taxon>
    </lineage>
</organism>
<keyword evidence="2" id="KW-0472">Membrane</keyword>
<feature type="chain" id="PRO_5046833366" description="LPXTG cell wall anchor domain-containing protein" evidence="3">
    <location>
        <begin position="30"/>
        <end position="124"/>
    </location>
</feature>
<evidence type="ECO:0000256" key="1">
    <source>
        <dbReference type="SAM" id="MobiDB-lite"/>
    </source>
</evidence>
<keyword evidence="3" id="KW-0732">Signal</keyword>
<evidence type="ECO:0000313" key="4">
    <source>
        <dbReference type="EMBL" id="MFD1485921.1"/>
    </source>
</evidence>
<comment type="caution">
    <text evidence="4">The sequence shown here is derived from an EMBL/GenBank/DDBJ whole genome shotgun (WGS) entry which is preliminary data.</text>
</comment>
<sequence>MKGVLRLALSLLLGTALLIGSRGITPVAADTYQTTASTAFVGTWHSTPTTSGQTTPDAQYQESVPTPLGTTRPALPTGAGASLPQTGDDHTTAAGLALLGWGMIIGLLMSQRRQWGSRKKEFDK</sequence>
<name>A0ABW4EB52_9LACO</name>
<reference evidence="5" key="1">
    <citation type="journal article" date="2019" name="Int. J. Syst. Evol. Microbiol.">
        <title>The Global Catalogue of Microorganisms (GCM) 10K type strain sequencing project: providing services to taxonomists for standard genome sequencing and annotation.</title>
        <authorList>
            <consortium name="The Broad Institute Genomics Platform"/>
            <consortium name="The Broad Institute Genome Sequencing Center for Infectious Disease"/>
            <person name="Wu L."/>
            <person name="Ma J."/>
        </authorList>
    </citation>
    <scope>NUCLEOTIDE SEQUENCE [LARGE SCALE GENOMIC DNA]</scope>
    <source>
        <strain evidence="5">CCM 8903</strain>
    </source>
</reference>
<feature type="region of interest" description="Disordered" evidence="1">
    <location>
        <begin position="44"/>
        <end position="88"/>
    </location>
</feature>